<name>A0A834BQ43_ORYME</name>
<accession>A0A834BQ43</accession>
<feature type="region of interest" description="Disordered" evidence="1">
    <location>
        <begin position="71"/>
        <end position="91"/>
    </location>
</feature>
<gene>
    <name evidence="2" type="ORF">FQA47_025049</name>
</gene>
<evidence type="ECO:0000313" key="3">
    <source>
        <dbReference type="Proteomes" id="UP000646548"/>
    </source>
</evidence>
<dbReference type="EMBL" id="WKFB01001149">
    <property type="protein sequence ID" value="KAF6715167.1"/>
    <property type="molecule type" value="Genomic_DNA"/>
</dbReference>
<dbReference type="Proteomes" id="UP000646548">
    <property type="component" value="Unassembled WGS sequence"/>
</dbReference>
<organism evidence="2 3">
    <name type="scientific">Oryzias melastigma</name>
    <name type="common">Marine medaka</name>
    <dbReference type="NCBI Taxonomy" id="30732"/>
    <lineage>
        <taxon>Eukaryota</taxon>
        <taxon>Metazoa</taxon>
        <taxon>Chordata</taxon>
        <taxon>Craniata</taxon>
        <taxon>Vertebrata</taxon>
        <taxon>Euteleostomi</taxon>
        <taxon>Actinopterygii</taxon>
        <taxon>Neopterygii</taxon>
        <taxon>Teleostei</taxon>
        <taxon>Neoteleostei</taxon>
        <taxon>Acanthomorphata</taxon>
        <taxon>Ovalentaria</taxon>
        <taxon>Atherinomorphae</taxon>
        <taxon>Beloniformes</taxon>
        <taxon>Adrianichthyidae</taxon>
        <taxon>Oryziinae</taxon>
        <taxon>Oryzias</taxon>
    </lineage>
</organism>
<reference evidence="2" key="1">
    <citation type="journal article" name="BMC Genomics">
        <title>Long-read sequencing and de novo genome assembly of marine medaka (Oryzias melastigma).</title>
        <authorList>
            <person name="Liang P."/>
            <person name="Saqib H.S.A."/>
            <person name="Ni X."/>
            <person name="Shen Y."/>
        </authorList>
    </citation>
    <scope>NUCLEOTIDE SEQUENCE</scope>
    <source>
        <strain evidence="2">Bigg-433</strain>
    </source>
</reference>
<evidence type="ECO:0000313" key="2">
    <source>
        <dbReference type="EMBL" id="KAF6715167.1"/>
    </source>
</evidence>
<dbReference type="AlphaFoldDB" id="A0A834BQ43"/>
<evidence type="ECO:0000256" key="1">
    <source>
        <dbReference type="SAM" id="MobiDB-lite"/>
    </source>
</evidence>
<protein>
    <submittedName>
        <fullName evidence="2">Nuclear factor 1 A-type</fullName>
    </submittedName>
</protein>
<comment type="caution">
    <text evidence="2">The sequence shown here is derived from an EMBL/GenBank/DDBJ whole genome shotgun (WGS) entry which is preliminary data.</text>
</comment>
<sequence>MKLAGGDMAGKDGSIKWQLCYDISARTWWMARVPPPSVTLWSPARGPGTVGAAAGARNRVRRFVARIEASRPLTPPSLRGEQGEGGPVHSGSFVVLVQTRRNIKASPRGLLHGTAH</sequence>
<proteinExistence type="predicted"/>